<sequence length="120" mass="13665">MKKILHLVSLIVLVGLSVLVVSGCEEKSDQDVLIQFPWKLKVSSNDRLSGNVIFTSTKMKYTQGSKKENFNYTLDDNDTFVIKNGKFAGKYKLLTDTTDYVLRPYSKSLNKPKIDLIRND</sequence>
<dbReference type="AlphaFoldDB" id="A0A401FJK6"/>
<accession>A0A401FJK6</accession>
<proteinExistence type="predicted"/>
<dbReference type="EMBL" id="BEXA01000001">
    <property type="protein sequence ID" value="GAY72543.1"/>
    <property type="molecule type" value="Genomic_DNA"/>
</dbReference>
<dbReference type="PROSITE" id="PS51257">
    <property type="entry name" value="PROKAR_LIPOPROTEIN"/>
    <property type="match status" value="1"/>
</dbReference>
<keyword evidence="2" id="KW-1185">Reference proteome</keyword>
<evidence type="ECO:0000313" key="1">
    <source>
        <dbReference type="EMBL" id="GAY72543.1"/>
    </source>
</evidence>
<protein>
    <submittedName>
        <fullName evidence="1">Uncharacterized protein</fullName>
    </submittedName>
</protein>
<organism evidence="1 2">
    <name type="scientific">Lentilactobacillus kosonis</name>
    <dbReference type="NCBI Taxonomy" id="2810561"/>
    <lineage>
        <taxon>Bacteria</taxon>
        <taxon>Bacillati</taxon>
        <taxon>Bacillota</taxon>
        <taxon>Bacilli</taxon>
        <taxon>Lactobacillales</taxon>
        <taxon>Lactobacillaceae</taxon>
        <taxon>Lentilactobacillus</taxon>
    </lineage>
</organism>
<evidence type="ECO:0000313" key="2">
    <source>
        <dbReference type="Proteomes" id="UP000286974"/>
    </source>
</evidence>
<dbReference type="Proteomes" id="UP000286974">
    <property type="component" value="Unassembled WGS sequence"/>
</dbReference>
<name>A0A401FJK6_9LACO</name>
<reference evidence="1 2" key="1">
    <citation type="submission" date="2017-11" db="EMBL/GenBank/DDBJ databases">
        <title>Draft Genome Sequence of Lactobacillus curieae NBRC 111893 isolated from Koso, a Japanese sugar-Vegetable Fermented Beverage.</title>
        <authorList>
            <person name="Chiou T.Y."/>
            <person name="Oshima K."/>
            <person name="Suda W."/>
            <person name="Hattori M."/>
            <person name="Takahashi T."/>
        </authorList>
    </citation>
    <scope>NUCLEOTIDE SEQUENCE [LARGE SCALE GENOMIC DNA]</scope>
    <source>
        <strain evidence="1 2">NBRC111893</strain>
    </source>
</reference>
<comment type="caution">
    <text evidence="1">The sequence shown here is derived from an EMBL/GenBank/DDBJ whole genome shotgun (WGS) entry which is preliminary data.</text>
</comment>
<gene>
    <name evidence="1" type="ORF">NBRC111893_689</name>
</gene>